<gene>
    <name evidence="2" type="ORF">C8F04DRAFT_1270523</name>
</gene>
<sequence length="528" mass="55662">MALPNSTSTSSSASERARRAANRSGSVPTTDTTPTVQTTAQPSLPPVTEADATMSDAQDANIVASTLTTQTQSAPATPTAPLTASATPAEPTAAATTDTNIANEAFVANTVPTADATSTAATDPDFPPLAHTDAVNGASSSRLPADPNSPPKRQRADSRGRAVSTSSDPDADEPALDARPRRAPRPNPHLTVDGNPPQASYAPTPRGGHRTIFGVTTESLLGNLPARQRAQWDEVEHPKLLATVSGGNGDRIATWEAFRRHIAGRFNMDPEDISIGTPGLGERAGPDPAAWLIGGLSLEQGQALIDMGALVSDTMTTIFHAYRPFITGFATTFQGFTIAARNRDLAHAVIADAIMADTAVIRYVRSHRDAIPPFLSNDEALARFGESIRVQSIQLLSPRGPFTAWNVYVDSPTNSEEHFAELARLIGNIVIDTPFNGQGRPYHRPLHCNICGGRDHPTNLCPLVDTPGYCGPTPETIGALLEASREALNPKGKKSGRWNGNPGGNGKGKGKDRDDRKGGNGRKGGRGQ</sequence>
<feature type="compositionally biased region" description="Low complexity" evidence="1">
    <location>
        <begin position="1"/>
        <end position="14"/>
    </location>
</feature>
<feature type="region of interest" description="Disordered" evidence="1">
    <location>
        <begin position="485"/>
        <end position="528"/>
    </location>
</feature>
<accession>A0AAD6SB01</accession>
<organism evidence="2 3">
    <name type="scientific">Mycena alexandri</name>
    <dbReference type="NCBI Taxonomy" id="1745969"/>
    <lineage>
        <taxon>Eukaryota</taxon>
        <taxon>Fungi</taxon>
        <taxon>Dikarya</taxon>
        <taxon>Basidiomycota</taxon>
        <taxon>Agaricomycotina</taxon>
        <taxon>Agaricomycetes</taxon>
        <taxon>Agaricomycetidae</taxon>
        <taxon>Agaricales</taxon>
        <taxon>Marasmiineae</taxon>
        <taxon>Mycenaceae</taxon>
        <taxon>Mycena</taxon>
    </lineage>
</organism>
<proteinExistence type="predicted"/>
<feature type="region of interest" description="Disordered" evidence="1">
    <location>
        <begin position="1"/>
        <end position="100"/>
    </location>
</feature>
<protein>
    <submittedName>
        <fullName evidence="2">Uncharacterized protein</fullName>
    </submittedName>
</protein>
<feature type="compositionally biased region" description="Basic and acidic residues" evidence="1">
    <location>
        <begin position="509"/>
        <end position="518"/>
    </location>
</feature>
<reference evidence="2" key="1">
    <citation type="submission" date="2023-03" db="EMBL/GenBank/DDBJ databases">
        <title>Massive genome expansion in bonnet fungi (Mycena s.s.) driven by repeated elements and novel gene families across ecological guilds.</title>
        <authorList>
            <consortium name="Lawrence Berkeley National Laboratory"/>
            <person name="Harder C.B."/>
            <person name="Miyauchi S."/>
            <person name="Viragh M."/>
            <person name="Kuo A."/>
            <person name="Thoen E."/>
            <person name="Andreopoulos B."/>
            <person name="Lu D."/>
            <person name="Skrede I."/>
            <person name="Drula E."/>
            <person name="Henrissat B."/>
            <person name="Morin E."/>
            <person name="Kohler A."/>
            <person name="Barry K."/>
            <person name="LaButti K."/>
            <person name="Morin E."/>
            <person name="Salamov A."/>
            <person name="Lipzen A."/>
            <person name="Mereny Z."/>
            <person name="Hegedus B."/>
            <person name="Baldrian P."/>
            <person name="Stursova M."/>
            <person name="Weitz H."/>
            <person name="Taylor A."/>
            <person name="Grigoriev I.V."/>
            <person name="Nagy L.G."/>
            <person name="Martin F."/>
            <person name="Kauserud H."/>
        </authorList>
    </citation>
    <scope>NUCLEOTIDE SEQUENCE</scope>
    <source>
        <strain evidence="2">CBHHK200</strain>
    </source>
</reference>
<keyword evidence="3" id="KW-1185">Reference proteome</keyword>
<feature type="compositionally biased region" description="Low complexity" evidence="1">
    <location>
        <begin position="22"/>
        <end position="39"/>
    </location>
</feature>
<dbReference type="Proteomes" id="UP001218188">
    <property type="component" value="Unassembled WGS sequence"/>
</dbReference>
<comment type="caution">
    <text evidence="2">The sequence shown here is derived from an EMBL/GenBank/DDBJ whole genome shotgun (WGS) entry which is preliminary data.</text>
</comment>
<name>A0AAD6SB01_9AGAR</name>
<evidence type="ECO:0000313" key="3">
    <source>
        <dbReference type="Proteomes" id="UP001218188"/>
    </source>
</evidence>
<feature type="region of interest" description="Disordered" evidence="1">
    <location>
        <begin position="116"/>
        <end position="211"/>
    </location>
</feature>
<evidence type="ECO:0000313" key="2">
    <source>
        <dbReference type="EMBL" id="KAJ7024195.1"/>
    </source>
</evidence>
<evidence type="ECO:0000256" key="1">
    <source>
        <dbReference type="SAM" id="MobiDB-lite"/>
    </source>
</evidence>
<dbReference type="EMBL" id="JARJCM010000173">
    <property type="protein sequence ID" value="KAJ7024195.1"/>
    <property type="molecule type" value="Genomic_DNA"/>
</dbReference>
<feature type="compositionally biased region" description="Basic residues" evidence="1">
    <location>
        <begin position="519"/>
        <end position="528"/>
    </location>
</feature>
<feature type="compositionally biased region" description="Low complexity" evidence="1">
    <location>
        <begin position="64"/>
        <end position="100"/>
    </location>
</feature>
<dbReference type="AlphaFoldDB" id="A0AAD6SB01"/>